<protein>
    <submittedName>
        <fullName evidence="1">Uncharacterized protein</fullName>
    </submittedName>
</protein>
<dbReference type="Proteomes" id="UP000321662">
    <property type="component" value="Unassembled WGS sequence"/>
</dbReference>
<reference evidence="1 2" key="1">
    <citation type="submission" date="2019-07" db="EMBL/GenBank/DDBJ databases">
        <title>Whole genome shotgun sequence of Alkalibacterium kapii NBRC 103247.</title>
        <authorList>
            <person name="Hosoyama A."/>
            <person name="Uohara A."/>
            <person name="Ohji S."/>
            <person name="Ichikawa N."/>
        </authorList>
    </citation>
    <scope>NUCLEOTIDE SEQUENCE [LARGE SCALE GENOMIC DNA]</scope>
    <source>
        <strain evidence="1 2">NBRC 103247</strain>
    </source>
</reference>
<comment type="caution">
    <text evidence="1">The sequence shown here is derived from an EMBL/GenBank/DDBJ whole genome shotgun (WGS) entry which is preliminary data.</text>
</comment>
<evidence type="ECO:0000313" key="2">
    <source>
        <dbReference type="Proteomes" id="UP000321662"/>
    </source>
</evidence>
<dbReference type="EMBL" id="BJUY01000001">
    <property type="protein sequence ID" value="GEK90483.1"/>
    <property type="molecule type" value="Genomic_DNA"/>
</dbReference>
<gene>
    <name evidence="1" type="ORF">AKA01nite_01050</name>
</gene>
<name>A0A511AT47_9LACT</name>
<keyword evidence="2" id="KW-1185">Reference proteome</keyword>
<sequence length="50" mass="6178">MIPIYMYCEAFYLTFNNGMIGQYEKFKKYRNRKETIEEIYIHGSFIKKNI</sequence>
<accession>A0A511AT47</accession>
<organism evidence="1 2">
    <name type="scientific">Alkalibacterium kapii</name>
    <dbReference type="NCBI Taxonomy" id="426704"/>
    <lineage>
        <taxon>Bacteria</taxon>
        <taxon>Bacillati</taxon>
        <taxon>Bacillota</taxon>
        <taxon>Bacilli</taxon>
        <taxon>Lactobacillales</taxon>
        <taxon>Carnobacteriaceae</taxon>
        <taxon>Alkalibacterium</taxon>
    </lineage>
</organism>
<dbReference type="AlphaFoldDB" id="A0A511AT47"/>
<evidence type="ECO:0000313" key="1">
    <source>
        <dbReference type="EMBL" id="GEK90483.1"/>
    </source>
</evidence>
<proteinExistence type="predicted"/>